<dbReference type="Gene3D" id="2.60.40.1090">
    <property type="entry name" value="Fimbrial-type adhesion domain"/>
    <property type="match status" value="1"/>
</dbReference>
<dbReference type="Proteomes" id="UP000078224">
    <property type="component" value="Unassembled WGS sequence"/>
</dbReference>
<evidence type="ECO:0000313" key="3">
    <source>
        <dbReference type="EMBL" id="OAT50452.1"/>
    </source>
</evidence>
<dbReference type="GO" id="GO:0007155">
    <property type="term" value="P:cell adhesion"/>
    <property type="evidence" value="ECO:0007669"/>
    <property type="project" value="InterPro"/>
</dbReference>
<evidence type="ECO:0000259" key="2">
    <source>
        <dbReference type="Pfam" id="PF00419"/>
    </source>
</evidence>
<reference evidence="3 4" key="1">
    <citation type="submission" date="2016-04" db="EMBL/GenBank/DDBJ databases">
        <title>ATOL: Assembling a taxonomically balanced genome-scale reconstruction of the evolutionary history of the Enterobacteriaceae.</title>
        <authorList>
            <person name="Plunkett G.III."/>
            <person name="Neeno-Eckwall E.C."/>
            <person name="Glasner J.D."/>
            <person name="Perna N.T."/>
        </authorList>
    </citation>
    <scope>NUCLEOTIDE SEQUENCE [LARGE SCALE GENOMIC DNA]</scope>
    <source>
        <strain evidence="3 4">ATCC 35613</strain>
    </source>
</reference>
<comment type="caution">
    <text evidence="3">The sequence shown here is derived from an EMBL/GenBank/DDBJ whole genome shotgun (WGS) entry which is preliminary data.</text>
</comment>
<dbReference type="GO" id="GO:0009289">
    <property type="term" value="C:pilus"/>
    <property type="evidence" value="ECO:0007669"/>
    <property type="project" value="InterPro"/>
</dbReference>
<organism evidence="3 4">
    <name type="scientific">Providencia heimbachae ATCC 35613</name>
    <dbReference type="NCBI Taxonomy" id="1354272"/>
    <lineage>
        <taxon>Bacteria</taxon>
        <taxon>Pseudomonadati</taxon>
        <taxon>Pseudomonadota</taxon>
        <taxon>Gammaproteobacteria</taxon>
        <taxon>Enterobacterales</taxon>
        <taxon>Morganellaceae</taxon>
        <taxon>Providencia</taxon>
    </lineage>
</organism>
<gene>
    <name evidence="3" type="ORF">M998_2614</name>
</gene>
<accession>A0A1B7JRH1</accession>
<dbReference type="Pfam" id="PF00419">
    <property type="entry name" value="Fimbrial"/>
    <property type="match status" value="1"/>
</dbReference>
<keyword evidence="4" id="KW-1185">Reference proteome</keyword>
<feature type="domain" description="Fimbrial-type adhesion" evidence="2">
    <location>
        <begin position="30"/>
        <end position="176"/>
    </location>
</feature>
<feature type="signal peptide" evidence="1">
    <location>
        <begin position="1"/>
        <end position="24"/>
    </location>
</feature>
<evidence type="ECO:0000256" key="1">
    <source>
        <dbReference type="SAM" id="SignalP"/>
    </source>
</evidence>
<dbReference type="EMBL" id="LXEW01000037">
    <property type="protein sequence ID" value="OAT50452.1"/>
    <property type="molecule type" value="Genomic_DNA"/>
</dbReference>
<name>A0A1B7JRH1_9GAMM</name>
<dbReference type="OrthoDB" id="6455423at2"/>
<dbReference type="RefSeq" id="WP_068909239.1">
    <property type="nucleotide sequence ID" value="NZ_LXEW01000037.1"/>
</dbReference>
<dbReference type="InterPro" id="IPR008966">
    <property type="entry name" value="Adhesion_dom_sf"/>
</dbReference>
<proteinExistence type="predicted"/>
<dbReference type="PATRIC" id="fig|1354272.4.peg.2662"/>
<dbReference type="InterPro" id="IPR000259">
    <property type="entry name" value="Adhesion_dom_fimbrial"/>
</dbReference>
<evidence type="ECO:0000313" key="4">
    <source>
        <dbReference type="Proteomes" id="UP000078224"/>
    </source>
</evidence>
<feature type="chain" id="PRO_5008595435" evidence="1">
    <location>
        <begin position="25"/>
        <end position="177"/>
    </location>
</feature>
<dbReference type="InterPro" id="IPR036937">
    <property type="entry name" value="Adhesion_dom_fimbrial_sf"/>
</dbReference>
<protein>
    <submittedName>
        <fullName evidence="3">MrfF family protein</fullName>
    </submittedName>
</protein>
<sequence>MKTINKLTKLFFQILLLVPLIGQADVFVEVTATMVPPTCNIRSEDNSSPLKISFGTHNIDNLDTLAINKDFPLYITGCDFSQELAVILNPKGYSTFIYNGRLILATSTEGLGVNINDVTGGTVRALEVNQIQRIYPEKIDTAEYRVDLQAQLVNTLPVNQLVAGPFTSTMMILVTYY</sequence>
<dbReference type="SUPFAM" id="SSF49401">
    <property type="entry name" value="Bacterial adhesins"/>
    <property type="match status" value="1"/>
</dbReference>
<dbReference type="AlphaFoldDB" id="A0A1B7JRH1"/>
<keyword evidence="1" id="KW-0732">Signal</keyword>